<sequence length="720" mass="80021">MHSTPQIPEPAQKVPHERTFHGDTFVDNYEWMRDKDSPQVRDYLDRENAYTDARTEHLNGLRERIFDEIRSRTKETDLSVPARRGDHWYFTRTSEGKNYPAYCRVPVRDADSWTPPGIEPGVALDGEEQLIDFNVEAGDSSFFAVGSLDVSPDGKLLIYAVDRVGDERFTLRIRNLETGEDLPDEISGIFYGACFDGTGTHIYYTTVDDSWRPDTVWRHTLGASTDSDEAVFREDDERFFVGAELSRTGDYLFIATEAKTTSGTWFIPTSDPTAEPQPVWPREQDVDYSVEHAVIDGEDRFLIVHNRDRADFDIVDVPAAAPGTSAAPATSADSADQARRVLRDVSGTRIEEVQAFSGLIAVGYRRAGFARVGIIDLSAAAEDGVRPMTEIDSGEDAGYRFIAADNHAFDQPHVRVTMGSLVRPHTVADCTPTSTQIRKVTEVPGVDLGAYSQTLEWATAADGTQIPVSLVWRTDAVDRSGPAPLNLYGYGSYEASMDPAFAAARLSLLDRGVVFAIAHIRGGGEMGRHWYEQGRMEFKKNTFTDFIDVADHLISTGWTTADRMVARGGSAGGLLMGAVANMAPDRFAGIIADVPFVDSLTSMLMPELPLTVIEWEEWGDPLHSKEFYEYMRSYAPYENVTQQEYPPILAITSLNDTRVLYVEPAKWTARLREVGADVILKTDMTSGHGGASGRYDSWREAAFWMAWMLDRLGLAEGGEQ</sequence>
<dbReference type="RefSeq" id="WP_101672289.1">
    <property type="nucleotide sequence ID" value="NZ_PKGO01000004.1"/>
</dbReference>
<dbReference type="Pfam" id="PF02897">
    <property type="entry name" value="Peptidase_S9_N"/>
    <property type="match status" value="1"/>
</dbReference>
<keyword evidence="2" id="KW-0645">Protease</keyword>
<evidence type="ECO:0000259" key="5">
    <source>
        <dbReference type="Pfam" id="PF00326"/>
    </source>
</evidence>
<reference evidence="7 8" key="1">
    <citation type="submission" date="2017-12" db="EMBL/GenBank/DDBJ databases">
        <title>Phylogenetic diversity of female urinary microbiome.</title>
        <authorList>
            <person name="Thomas-White K."/>
            <person name="Wolfe A.J."/>
        </authorList>
    </citation>
    <scope>NUCLEOTIDE SEQUENCE [LARGE SCALE GENOMIC DNA]</scope>
    <source>
        <strain evidence="7 8">UMB0426</strain>
    </source>
</reference>
<dbReference type="GO" id="GO:0006508">
    <property type="term" value="P:proteolysis"/>
    <property type="evidence" value="ECO:0007669"/>
    <property type="project" value="UniProtKB-KW"/>
</dbReference>
<dbReference type="PRINTS" id="PR00862">
    <property type="entry name" value="PROLIGOPTASE"/>
</dbReference>
<dbReference type="PANTHER" id="PTHR11757:SF19">
    <property type="entry name" value="PROLYL ENDOPEPTIDASE-LIKE"/>
    <property type="match status" value="1"/>
</dbReference>
<evidence type="ECO:0000313" key="8">
    <source>
        <dbReference type="Proteomes" id="UP000242755"/>
    </source>
</evidence>
<dbReference type="Proteomes" id="UP000242755">
    <property type="component" value="Unassembled WGS sequence"/>
</dbReference>
<dbReference type="SUPFAM" id="SSF50993">
    <property type="entry name" value="Peptidase/esterase 'gauge' domain"/>
    <property type="match status" value="1"/>
</dbReference>
<dbReference type="Gene3D" id="2.130.10.120">
    <property type="entry name" value="Prolyl oligopeptidase, N-terminal domain"/>
    <property type="match status" value="1"/>
</dbReference>
<proteinExistence type="inferred from homology"/>
<accession>A0A2I1IHC5</accession>
<dbReference type="InterPro" id="IPR002470">
    <property type="entry name" value="Peptidase_S9A"/>
</dbReference>
<keyword evidence="3 7" id="KW-0378">Hydrolase</keyword>
<comment type="caution">
    <text evidence="7">The sequence shown here is derived from an EMBL/GenBank/DDBJ whole genome shotgun (WGS) entry which is preliminary data.</text>
</comment>
<protein>
    <submittedName>
        <fullName evidence="7">Oligopeptidase B</fullName>
        <ecNumber evidence="7">3.4.21.83</ecNumber>
    </submittedName>
</protein>
<dbReference type="SUPFAM" id="SSF53474">
    <property type="entry name" value="alpha/beta-Hydrolases"/>
    <property type="match status" value="1"/>
</dbReference>
<dbReference type="InterPro" id="IPR023302">
    <property type="entry name" value="Pept_S9A_N"/>
</dbReference>
<organism evidence="7 8">
    <name type="scientific">Brevibacterium ravenspurgense</name>
    <dbReference type="NCBI Taxonomy" id="479117"/>
    <lineage>
        <taxon>Bacteria</taxon>
        <taxon>Bacillati</taxon>
        <taxon>Actinomycetota</taxon>
        <taxon>Actinomycetes</taxon>
        <taxon>Micrococcales</taxon>
        <taxon>Brevibacteriaceae</taxon>
        <taxon>Brevibacterium</taxon>
    </lineage>
</organism>
<dbReference type="PANTHER" id="PTHR11757">
    <property type="entry name" value="PROTEASE FAMILY S9A OLIGOPEPTIDASE"/>
    <property type="match status" value="1"/>
</dbReference>
<feature type="domain" description="Peptidase S9 prolyl oligopeptidase catalytic" evidence="5">
    <location>
        <begin position="501"/>
        <end position="713"/>
    </location>
</feature>
<name>A0A2I1IHC5_9MICO</name>
<gene>
    <name evidence="7" type="ORF">CYJ40_05235</name>
</gene>
<dbReference type="GO" id="GO:0004252">
    <property type="term" value="F:serine-type endopeptidase activity"/>
    <property type="evidence" value="ECO:0007669"/>
    <property type="project" value="UniProtKB-EC"/>
</dbReference>
<evidence type="ECO:0000256" key="3">
    <source>
        <dbReference type="ARBA" id="ARBA00022801"/>
    </source>
</evidence>
<evidence type="ECO:0000313" key="7">
    <source>
        <dbReference type="EMBL" id="PKY70521.1"/>
    </source>
</evidence>
<feature type="domain" description="Peptidase S9A N-terminal" evidence="6">
    <location>
        <begin position="11"/>
        <end position="441"/>
    </location>
</feature>
<dbReference type="Pfam" id="PF00326">
    <property type="entry name" value="Peptidase_S9"/>
    <property type="match status" value="1"/>
</dbReference>
<dbReference type="AlphaFoldDB" id="A0A2I1IHC5"/>
<dbReference type="InterPro" id="IPR001375">
    <property type="entry name" value="Peptidase_S9_cat"/>
</dbReference>
<dbReference type="STRING" id="1176165.GCA_001584405_00901"/>
<evidence type="ECO:0000256" key="4">
    <source>
        <dbReference type="ARBA" id="ARBA00022825"/>
    </source>
</evidence>
<dbReference type="Gene3D" id="3.40.50.1820">
    <property type="entry name" value="alpha/beta hydrolase"/>
    <property type="match status" value="1"/>
</dbReference>
<evidence type="ECO:0000259" key="6">
    <source>
        <dbReference type="Pfam" id="PF02897"/>
    </source>
</evidence>
<evidence type="ECO:0000256" key="2">
    <source>
        <dbReference type="ARBA" id="ARBA00022670"/>
    </source>
</evidence>
<keyword evidence="4" id="KW-0720">Serine protease</keyword>
<dbReference type="InterPro" id="IPR051543">
    <property type="entry name" value="Serine_Peptidase_S9A"/>
</dbReference>
<evidence type="ECO:0000256" key="1">
    <source>
        <dbReference type="ARBA" id="ARBA00005228"/>
    </source>
</evidence>
<dbReference type="EC" id="3.4.21.83" evidence="7"/>
<dbReference type="EMBL" id="PKGO01000004">
    <property type="protein sequence ID" value="PKY70521.1"/>
    <property type="molecule type" value="Genomic_DNA"/>
</dbReference>
<dbReference type="InterPro" id="IPR029058">
    <property type="entry name" value="AB_hydrolase_fold"/>
</dbReference>
<comment type="similarity">
    <text evidence="1">Belongs to the peptidase S9A family.</text>
</comment>